<accession>A0A559IXB8</accession>
<dbReference type="EMBL" id="VNJK01000001">
    <property type="protein sequence ID" value="TVX92253.1"/>
    <property type="molecule type" value="Genomic_DNA"/>
</dbReference>
<evidence type="ECO:0000313" key="2">
    <source>
        <dbReference type="Proteomes" id="UP000318102"/>
    </source>
</evidence>
<dbReference type="Proteomes" id="UP000318102">
    <property type="component" value="Unassembled WGS sequence"/>
</dbReference>
<name>A0A559IXB8_9BACL</name>
<comment type="caution">
    <text evidence="1">The sequence shown here is derived from an EMBL/GenBank/DDBJ whole genome shotgun (WGS) entry which is preliminary data.</text>
</comment>
<reference evidence="1 2" key="1">
    <citation type="submission" date="2019-07" db="EMBL/GenBank/DDBJ databases">
        <authorList>
            <person name="Kim J."/>
        </authorList>
    </citation>
    <scope>NUCLEOTIDE SEQUENCE [LARGE SCALE GENOMIC DNA]</scope>
    <source>
        <strain evidence="1 2">N4</strain>
    </source>
</reference>
<dbReference type="AlphaFoldDB" id="A0A559IXB8"/>
<organism evidence="1 2">
    <name type="scientific">Paenibacillus agilis</name>
    <dbReference type="NCBI Taxonomy" id="3020863"/>
    <lineage>
        <taxon>Bacteria</taxon>
        <taxon>Bacillati</taxon>
        <taxon>Bacillota</taxon>
        <taxon>Bacilli</taxon>
        <taxon>Bacillales</taxon>
        <taxon>Paenibacillaceae</taxon>
        <taxon>Paenibacillus</taxon>
    </lineage>
</organism>
<keyword evidence="2" id="KW-1185">Reference proteome</keyword>
<evidence type="ECO:0000313" key="1">
    <source>
        <dbReference type="EMBL" id="TVX92253.1"/>
    </source>
</evidence>
<proteinExistence type="predicted"/>
<protein>
    <submittedName>
        <fullName evidence="1">Uncharacterized protein</fullName>
    </submittedName>
</protein>
<sequence length="133" mass="15027">MCIVCKVKKAIEGTVTQETIGTVSPTLRVDFVTHVTNELLAAIDLEQKVIDTTRALVLKEITEAEFDLKAAEWEEEAEAALVTFEAERKRLWERVYDELGITESERKHNYTLDQDTGVVEVQKRKESAEPSGC</sequence>
<gene>
    <name evidence="1" type="ORF">FPZ44_03760</name>
</gene>
<dbReference type="RefSeq" id="WP_144987535.1">
    <property type="nucleotide sequence ID" value="NZ_VNJK01000001.1"/>
</dbReference>